<dbReference type="PANTHER" id="PTHR33116:SF85">
    <property type="entry name" value="REVERSE TRANSCRIPTASE ZINC-BINDING DOMAIN-CONTAINING PROTEIN"/>
    <property type="match status" value="1"/>
</dbReference>
<dbReference type="Pfam" id="PF03372">
    <property type="entry name" value="Exo_endo_phos"/>
    <property type="match status" value="1"/>
</dbReference>
<sequence>PKDNLFQEVIVDETTVTYFSNYHMQRRQEIQEATLFTFEEQLEIEGEEGENETEQLCIASEEVTEDKEHGKIVTGDFETSQEIMGMENSGELWDVQEIEPLCTQQQGALTETERKATAWIHQNLLKLHKMFGVDFQGMEEEALELLKQVDASRQVRKMERAQLSNFECHITSVYAPNSQVERRLVWEELADVRGLMDGPWAICGDFNVCRFPSEKRDCSKRNSAMREFSDCIEDMDLVDPQLGGGRYTWYKGDNHTTASRIDRILVSIGWNNLFNSLKQTTLQRVISDHVPIALFCGHWEQSKSYFKFENWWLNQEALKGKLKEWSRNEQGNLNLQKNNLLIQLAKLDSHLNSRALTEEEIAKKATLFMEYEGCLKNEEVAWRQRSRALWLKEGDRNTKFFHQTANAHKRYNHIDQLEVQGETISEPNRIKEEIISFYKKLYTEPEEWRPSENISNHPTITADENEVLQAAFEEQEVFECLKMCAIDKAPSPDGYTMGFYLKCWDIIKQDIMGAFHNFHSTGMFEKSYNATYIALIPKKTGAKELKDFRPISLIGSFYKLISKVLIERLKRVVDKLVDKQQMAFIKGRQIIDAVLIANEAIDSRVTQKNPEGSGKGIPFPVHHSHGGTHNMLNIAKIAGRIQGFEVSKVAGNSVEITHLQYADDTLIFCGAEEEQLLIIRLILVYFEAISGLHINWNKSHLYPINVVPEMDHLSQFLGGAIGTLPSIYLDMPLGVEYRSIDIWNPILEKCEKKLTRWRSQYLSLGGRLTLINSVLDALPTYMLSIFHIPQSVVQRLDKIRRNFLWQGNKERKGFHLVKWKNIIISKEQGGLGIQNLKYQSKALKVKWLWRYHQEDQALCVPGTTSFWIDKWMGTVSLKDLFPDIFVLAQHQEKTVVEMWSPQGWNMIFRRNLNDREIPRMIELFTLLESFQGIQTGEDYLWWHGHNKGRYRVKEGYKQTSLRENQDFKWPWKQIWRVKVPQKVACFTWLLANEAVLTLDNVAKREAFPRACLARLMRLLSVGRRLELGLQIEKDGG</sequence>
<evidence type="ECO:0000313" key="4">
    <source>
        <dbReference type="Proteomes" id="UP001234989"/>
    </source>
</evidence>
<feature type="domain" description="Reverse transcriptase zinc-binding" evidence="2">
    <location>
        <begin position="950"/>
        <end position="1007"/>
    </location>
</feature>
<dbReference type="InterPro" id="IPR026960">
    <property type="entry name" value="RVT-Znf"/>
</dbReference>
<dbReference type="Proteomes" id="UP001234989">
    <property type="component" value="Chromosome 8"/>
</dbReference>
<dbReference type="PANTHER" id="PTHR33116">
    <property type="entry name" value="REVERSE TRANSCRIPTASE ZINC-BINDING DOMAIN-CONTAINING PROTEIN-RELATED-RELATED"/>
    <property type="match status" value="1"/>
</dbReference>
<feature type="domain" description="Endonuclease/exonuclease/phosphatase" evidence="1">
    <location>
        <begin position="172"/>
        <end position="289"/>
    </location>
</feature>
<organism evidence="3 4">
    <name type="scientific">Solanum verrucosum</name>
    <dbReference type="NCBI Taxonomy" id="315347"/>
    <lineage>
        <taxon>Eukaryota</taxon>
        <taxon>Viridiplantae</taxon>
        <taxon>Streptophyta</taxon>
        <taxon>Embryophyta</taxon>
        <taxon>Tracheophyta</taxon>
        <taxon>Spermatophyta</taxon>
        <taxon>Magnoliopsida</taxon>
        <taxon>eudicotyledons</taxon>
        <taxon>Gunneridae</taxon>
        <taxon>Pentapetalae</taxon>
        <taxon>asterids</taxon>
        <taxon>lamiids</taxon>
        <taxon>Solanales</taxon>
        <taxon>Solanaceae</taxon>
        <taxon>Solanoideae</taxon>
        <taxon>Solaneae</taxon>
        <taxon>Solanum</taxon>
    </lineage>
</organism>
<dbReference type="AlphaFoldDB" id="A0AAF0UB16"/>
<dbReference type="EMBL" id="CP133619">
    <property type="protein sequence ID" value="WMV42538.1"/>
    <property type="molecule type" value="Genomic_DNA"/>
</dbReference>
<protein>
    <recommendedName>
        <fullName evidence="5">Reverse transcriptase domain-containing protein</fullName>
    </recommendedName>
</protein>
<evidence type="ECO:0000259" key="1">
    <source>
        <dbReference type="Pfam" id="PF03372"/>
    </source>
</evidence>
<keyword evidence="4" id="KW-1185">Reference proteome</keyword>
<dbReference type="SUPFAM" id="SSF56219">
    <property type="entry name" value="DNase I-like"/>
    <property type="match status" value="1"/>
</dbReference>
<dbReference type="CDD" id="cd01650">
    <property type="entry name" value="RT_nLTR_like"/>
    <property type="match status" value="1"/>
</dbReference>
<evidence type="ECO:0008006" key="5">
    <source>
        <dbReference type="Google" id="ProtNLM"/>
    </source>
</evidence>
<accession>A0AAF0UB16</accession>
<reference evidence="3" key="1">
    <citation type="submission" date="2023-08" db="EMBL/GenBank/DDBJ databases">
        <title>A de novo genome assembly of Solanum verrucosum Schlechtendal, a Mexican diploid species geographically isolated from the other diploid A-genome species in potato relatives.</title>
        <authorList>
            <person name="Hosaka K."/>
        </authorList>
    </citation>
    <scope>NUCLEOTIDE SEQUENCE</scope>
    <source>
        <tissue evidence="3">Young leaves</tissue>
    </source>
</reference>
<evidence type="ECO:0000259" key="2">
    <source>
        <dbReference type="Pfam" id="PF13966"/>
    </source>
</evidence>
<proteinExistence type="predicted"/>
<dbReference type="GO" id="GO:0003824">
    <property type="term" value="F:catalytic activity"/>
    <property type="evidence" value="ECO:0007669"/>
    <property type="project" value="InterPro"/>
</dbReference>
<dbReference type="InterPro" id="IPR036691">
    <property type="entry name" value="Endo/exonu/phosph_ase_sf"/>
</dbReference>
<dbReference type="Pfam" id="PF13966">
    <property type="entry name" value="zf-RVT"/>
    <property type="match status" value="1"/>
</dbReference>
<feature type="non-terminal residue" evidence="3">
    <location>
        <position position="1"/>
    </location>
</feature>
<gene>
    <name evidence="3" type="ORF">MTR67_035923</name>
</gene>
<evidence type="ECO:0000313" key="3">
    <source>
        <dbReference type="EMBL" id="WMV42538.1"/>
    </source>
</evidence>
<dbReference type="Gene3D" id="3.60.10.10">
    <property type="entry name" value="Endonuclease/exonuclease/phosphatase"/>
    <property type="match status" value="1"/>
</dbReference>
<dbReference type="InterPro" id="IPR005135">
    <property type="entry name" value="Endo/exonuclease/phosphatase"/>
</dbReference>
<name>A0AAF0UB16_SOLVR</name>